<dbReference type="KEGG" id="vg:19686970"/>
<dbReference type="Proteomes" id="UP000026984">
    <property type="component" value="Segment"/>
</dbReference>
<name>A0A060AH89_9CAUD</name>
<organism evidence="1 2">
    <name type="scientific">Cronobacter phage CR8</name>
    <dbReference type="NCBI Taxonomy" id="1327934"/>
    <lineage>
        <taxon>Viruses</taxon>
        <taxon>Duplodnaviria</taxon>
        <taxon>Heunggongvirae</taxon>
        <taxon>Uroviricota</taxon>
        <taxon>Caudoviricetes</taxon>
        <taxon>Vequintavirinae</taxon>
        <taxon>Certrevirus</taxon>
        <taxon>Certrevirus CR8</taxon>
    </lineage>
</organism>
<dbReference type="EMBL" id="KC954774">
    <property type="protein sequence ID" value="AIA64749.1"/>
    <property type="molecule type" value="Genomic_DNA"/>
</dbReference>
<proteinExistence type="predicted"/>
<evidence type="ECO:0000313" key="1">
    <source>
        <dbReference type="EMBL" id="AIA64749.1"/>
    </source>
</evidence>
<evidence type="ECO:0000313" key="2">
    <source>
        <dbReference type="Proteomes" id="UP000026984"/>
    </source>
</evidence>
<accession>A0A060AH89</accession>
<gene>
    <name evidence="1" type="ORF">CR8_219</name>
</gene>
<sequence>MTVLWWFIYRRWRMISWTKDYDAGMKKDVLNNGYRVNLCSCREHRAIYRDMQRILK</sequence>
<dbReference type="GeneID" id="19686970"/>
<keyword evidence="2" id="KW-1185">Reference proteome</keyword>
<protein>
    <submittedName>
        <fullName evidence="1">Uncharacterized protein</fullName>
    </submittedName>
</protein>
<reference evidence="1 2" key="1">
    <citation type="submission" date="2013-04" db="EMBL/GenBank/DDBJ databases">
        <title>Complete Genome Sequence of Cronobacter sakazakii Bacteriophage CR8.</title>
        <authorList>
            <person name="Kim Y."/>
            <person name="Shin H."/>
            <person name="Ryu S."/>
        </authorList>
    </citation>
    <scope>NUCLEOTIDE SEQUENCE [LARGE SCALE GENOMIC DNA]</scope>
</reference>
<dbReference type="RefSeq" id="YP_009042456.1">
    <property type="nucleotide sequence ID" value="NC_024354.1"/>
</dbReference>